<organism evidence="1 2">
    <name type="scientific">Oryza sativa subsp. japonica</name>
    <name type="common">Rice</name>
    <dbReference type="NCBI Taxonomy" id="39947"/>
    <lineage>
        <taxon>Eukaryota</taxon>
        <taxon>Viridiplantae</taxon>
        <taxon>Streptophyta</taxon>
        <taxon>Embryophyta</taxon>
        <taxon>Tracheophyta</taxon>
        <taxon>Spermatophyta</taxon>
        <taxon>Magnoliopsida</taxon>
        <taxon>Liliopsida</taxon>
        <taxon>Poales</taxon>
        <taxon>Poaceae</taxon>
        <taxon>BOP clade</taxon>
        <taxon>Oryzoideae</taxon>
        <taxon>Oryzeae</taxon>
        <taxon>Oryzinae</taxon>
        <taxon>Oryza</taxon>
        <taxon>Oryza sativa</taxon>
    </lineage>
</organism>
<gene>
    <name evidence="1" type="primary">OSJNBa0040M10.17</name>
</gene>
<name>Q67W12_ORYSJ</name>
<reference evidence="2" key="1">
    <citation type="journal article" date="2005" name="Nature">
        <title>The map-based sequence of the rice genome.</title>
        <authorList>
            <consortium name="International rice genome sequencing project (IRGSP)"/>
            <person name="Matsumoto T."/>
            <person name="Wu J."/>
            <person name="Kanamori H."/>
            <person name="Katayose Y."/>
            <person name="Fujisawa M."/>
            <person name="Namiki N."/>
            <person name="Mizuno H."/>
            <person name="Yamamoto K."/>
            <person name="Antonio B.A."/>
            <person name="Baba T."/>
            <person name="Sakata K."/>
            <person name="Nagamura Y."/>
            <person name="Aoki H."/>
            <person name="Arikawa K."/>
            <person name="Arita K."/>
            <person name="Bito T."/>
            <person name="Chiden Y."/>
            <person name="Fujitsuka N."/>
            <person name="Fukunaka R."/>
            <person name="Hamada M."/>
            <person name="Harada C."/>
            <person name="Hayashi A."/>
            <person name="Hijishita S."/>
            <person name="Honda M."/>
            <person name="Hosokawa S."/>
            <person name="Ichikawa Y."/>
            <person name="Idonuma A."/>
            <person name="Iijima M."/>
            <person name="Ikeda M."/>
            <person name="Ikeno M."/>
            <person name="Ito K."/>
            <person name="Ito S."/>
            <person name="Ito T."/>
            <person name="Ito Y."/>
            <person name="Ito Y."/>
            <person name="Iwabuchi A."/>
            <person name="Kamiya K."/>
            <person name="Karasawa W."/>
            <person name="Kurita K."/>
            <person name="Katagiri S."/>
            <person name="Kikuta A."/>
            <person name="Kobayashi H."/>
            <person name="Kobayashi N."/>
            <person name="Machita K."/>
            <person name="Maehara T."/>
            <person name="Masukawa M."/>
            <person name="Mizubayashi T."/>
            <person name="Mukai Y."/>
            <person name="Nagasaki H."/>
            <person name="Nagata Y."/>
            <person name="Naito S."/>
            <person name="Nakashima M."/>
            <person name="Nakama Y."/>
            <person name="Nakamichi Y."/>
            <person name="Nakamura M."/>
            <person name="Meguro A."/>
            <person name="Negishi M."/>
            <person name="Ohta I."/>
            <person name="Ohta T."/>
            <person name="Okamoto M."/>
            <person name="Ono N."/>
            <person name="Saji S."/>
            <person name="Sakaguchi M."/>
            <person name="Sakai K."/>
            <person name="Shibata M."/>
            <person name="Shimokawa T."/>
            <person name="Song J."/>
            <person name="Takazaki Y."/>
            <person name="Terasawa K."/>
            <person name="Tsugane M."/>
            <person name="Tsuji K."/>
            <person name="Ueda S."/>
            <person name="Waki K."/>
            <person name="Yamagata H."/>
            <person name="Yamamoto M."/>
            <person name="Yamamoto S."/>
            <person name="Yamane H."/>
            <person name="Yoshiki S."/>
            <person name="Yoshihara R."/>
            <person name="Yukawa K."/>
            <person name="Zhong H."/>
            <person name="Yano M."/>
            <person name="Yuan Q."/>
            <person name="Ouyang S."/>
            <person name="Liu J."/>
            <person name="Jones K.M."/>
            <person name="Gansberger K."/>
            <person name="Moffat K."/>
            <person name="Hill J."/>
            <person name="Bera J."/>
            <person name="Fadrosh D."/>
            <person name="Jin S."/>
            <person name="Johri S."/>
            <person name="Kim M."/>
            <person name="Overton L."/>
            <person name="Reardon M."/>
            <person name="Tsitrin T."/>
            <person name="Vuong H."/>
            <person name="Weaver B."/>
            <person name="Ciecko A."/>
            <person name="Tallon L."/>
            <person name="Jackson J."/>
            <person name="Pai G."/>
            <person name="Aken S.V."/>
            <person name="Utterback T."/>
            <person name="Reidmuller S."/>
            <person name="Feldblyum T."/>
            <person name="Hsiao J."/>
            <person name="Zismann V."/>
            <person name="Iobst S."/>
            <person name="de Vazeille A.R."/>
            <person name="Buell C.R."/>
            <person name="Ying K."/>
            <person name="Li Y."/>
            <person name="Lu T."/>
            <person name="Huang Y."/>
            <person name="Zhao Q."/>
            <person name="Feng Q."/>
            <person name="Zhang L."/>
            <person name="Zhu J."/>
            <person name="Weng Q."/>
            <person name="Mu J."/>
            <person name="Lu Y."/>
            <person name="Fan D."/>
            <person name="Liu Y."/>
            <person name="Guan J."/>
            <person name="Zhang Y."/>
            <person name="Yu S."/>
            <person name="Liu X."/>
            <person name="Zhang Y."/>
            <person name="Hong G."/>
            <person name="Han B."/>
            <person name="Choisne N."/>
            <person name="Demange N."/>
            <person name="Orjeda G."/>
            <person name="Samain S."/>
            <person name="Cattolico L."/>
            <person name="Pelletier E."/>
            <person name="Couloux A."/>
            <person name="Segurens B."/>
            <person name="Wincker P."/>
            <person name="D'Hont A."/>
            <person name="Scarpelli C."/>
            <person name="Weissenbach J."/>
            <person name="Salanoubat M."/>
            <person name="Quetier F."/>
            <person name="Yu Y."/>
            <person name="Kim H.R."/>
            <person name="Rambo T."/>
            <person name="Currie J."/>
            <person name="Collura K."/>
            <person name="Luo M."/>
            <person name="Yang T."/>
            <person name="Ammiraju J.S.S."/>
            <person name="Engler F."/>
            <person name="Soderlund C."/>
            <person name="Wing R.A."/>
            <person name="Palmer L.E."/>
            <person name="de la Bastide M."/>
            <person name="Spiegel L."/>
            <person name="Nascimento L."/>
            <person name="Zutavern T."/>
            <person name="O'Shaughnessy A."/>
            <person name="Dike S."/>
            <person name="Dedhia N."/>
            <person name="Preston R."/>
            <person name="Balija V."/>
            <person name="McCombie W.R."/>
            <person name="Chow T."/>
            <person name="Chen H."/>
            <person name="Chung M."/>
            <person name="Chen C."/>
            <person name="Shaw J."/>
            <person name="Wu H."/>
            <person name="Hsiao K."/>
            <person name="Chao Y."/>
            <person name="Chu M."/>
            <person name="Cheng C."/>
            <person name="Hour A."/>
            <person name="Lee P."/>
            <person name="Lin S."/>
            <person name="Lin Y."/>
            <person name="Liou J."/>
            <person name="Liu S."/>
            <person name="Hsing Y."/>
            <person name="Raghuvanshi S."/>
            <person name="Mohanty A."/>
            <person name="Bharti A.K."/>
            <person name="Gaur A."/>
            <person name="Gupta V."/>
            <person name="Kumar D."/>
            <person name="Ravi V."/>
            <person name="Vij S."/>
            <person name="Kapur A."/>
            <person name="Khurana P."/>
            <person name="Khurana P."/>
            <person name="Khurana J.P."/>
            <person name="Tyagi A.K."/>
            <person name="Gaikwad K."/>
            <person name="Singh A."/>
            <person name="Dalal V."/>
            <person name="Srivastava S."/>
            <person name="Dixit A."/>
            <person name="Pal A.K."/>
            <person name="Ghazi I.A."/>
            <person name="Yadav M."/>
            <person name="Pandit A."/>
            <person name="Bhargava A."/>
            <person name="Sureshbabu K."/>
            <person name="Batra K."/>
            <person name="Sharma T.R."/>
            <person name="Mohapatra T."/>
            <person name="Singh N.K."/>
            <person name="Messing J."/>
            <person name="Nelson A.B."/>
            <person name="Fuks G."/>
            <person name="Kavchok S."/>
            <person name="Keizer G."/>
            <person name="Linton E."/>
            <person name="Llaca V."/>
            <person name="Song R."/>
            <person name="Tanyolac B."/>
            <person name="Young S."/>
            <person name="Ho-Il K."/>
            <person name="Hahn J.H."/>
            <person name="Sangsakoo G."/>
            <person name="Vanavichit A."/>
            <person name="de Mattos Luiz.A.T."/>
            <person name="Zimmer P.D."/>
            <person name="Malone G."/>
            <person name="Dellagostin O."/>
            <person name="de Oliveira A.C."/>
            <person name="Bevan M."/>
            <person name="Bancroft I."/>
            <person name="Minx P."/>
            <person name="Cordum H."/>
            <person name="Wilson R."/>
            <person name="Cheng Z."/>
            <person name="Jin W."/>
            <person name="Jiang J."/>
            <person name="Leong S.A."/>
            <person name="Iwama H."/>
            <person name="Gojobori T."/>
            <person name="Itoh T."/>
            <person name="Niimura Y."/>
            <person name="Fujii Y."/>
            <person name="Habara T."/>
            <person name="Sakai H."/>
            <person name="Sato Y."/>
            <person name="Wilson G."/>
            <person name="Kumar K."/>
            <person name="McCouch S."/>
            <person name="Juretic N."/>
            <person name="Hoen D."/>
            <person name="Wright S."/>
            <person name="Bruskiewich R."/>
            <person name="Bureau T."/>
            <person name="Miyao A."/>
            <person name="Hirochika H."/>
            <person name="Nishikawa T."/>
            <person name="Kadowaki K."/>
            <person name="Sugiura M."/>
            <person name="Burr B."/>
            <person name="Sasaki T."/>
        </authorList>
    </citation>
    <scope>NUCLEOTIDE SEQUENCE [LARGE SCALE GENOMIC DNA]</scope>
    <source>
        <strain evidence="2">cv. Nipponbare</strain>
    </source>
</reference>
<sequence>MATPMVMSGGHGGCYTSRCRYQRERGATSSSRHGRDTGGRAGLCTTLVGFPAPLTGLPALLPLCVVEVVLVMVDLD</sequence>
<accession>Q67W12</accession>
<dbReference type="EMBL" id="AP004681">
    <property type="protein sequence ID" value="BAD37657.1"/>
    <property type="molecule type" value="Genomic_DNA"/>
</dbReference>
<protein>
    <submittedName>
        <fullName evidence="1">Uncharacterized protein</fullName>
    </submittedName>
</protein>
<evidence type="ECO:0000313" key="1">
    <source>
        <dbReference type="EMBL" id="BAD37657.1"/>
    </source>
</evidence>
<dbReference type="AlphaFoldDB" id="Q67W12"/>
<proteinExistence type="predicted"/>
<evidence type="ECO:0000313" key="2">
    <source>
        <dbReference type="Proteomes" id="UP000000763"/>
    </source>
</evidence>
<dbReference type="Proteomes" id="UP000000763">
    <property type="component" value="Chromosome 6"/>
</dbReference>
<reference evidence="2" key="2">
    <citation type="journal article" date="2008" name="Nucleic Acids Res.">
        <title>The rice annotation project database (RAP-DB): 2008 update.</title>
        <authorList>
            <consortium name="The rice annotation project (RAP)"/>
        </authorList>
    </citation>
    <scope>GENOME REANNOTATION</scope>
    <source>
        <strain evidence="2">cv. Nipponbare</strain>
    </source>
</reference>